<dbReference type="PANTHER" id="PTHR10681">
    <property type="entry name" value="THIOREDOXIN PEROXIDASE"/>
    <property type="match status" value="1"/>
</dbReference>
<reference evidence="12 13" key="1">
    <citation type="submission" date="2014-02" db="EMBL/GenBank/DDBJ databases">
        <title>The small core and large imbalanced accessory genome model reveals a collaborative survival strategy of Sorangium cellulosum strains in nature.</title>
        <authorList>
            <person name="Han K."/>
            <person name="Peng R."/>
            <person name="Blom J."/>
            <person name="Li Y.-Z."/>
        </authorList>
    </citation>
    <scope>NUCLEOTIDE SEQUENCE [LARGE SCALE GENOMIC DNA]</scope>
    <source>
        <strain evidence="12 13">So0157-25</strain>
    </source>
</reference>
<dbReference type="GO" id="GO:0033554">
    <property type="term" value="P:cellular response to stress"/>
    <property type="evidence" value="ECO:0007669"/>
    <property type="project" value="TreeGrafter"/>
</dbReference>
<dbReference type="PROSITE" id="PS51352">
    <property type="entry name" value="THIOREDOXIN_2"/>
    <property type="match status" value="1"/>
</dbReference>
<name>A0A150P022_SORCE</name>
<accession>A0A150P022</accession>
<dbReference type="SUPFAM" id="SSF52833">
    <property type="entry name" value="Thioredoxin-like"/>
    <property type="match status" value="1"/>
</dbReference>
<dbReference type="PIRSF" id="PIRSF000239">
    <property type="entry name" value="AHPC"/>
    <property type="match status" value="1"/>
</dbReference>
<comment type="similarity">
    <text evidence="2">Belongs to the peroxiredoxin family. AhpC/Prx1 subfamily.</text>
</comment>
<evidence type="ECO:0000313" key="13">
    <source>
        <dbReference type="Proteomes" id="UP000075420"/>
    </source>
</evidence>
<comment type="caution">
    <text evidence="12">The sequence shown here is derived from an EMBL/GenBank/DDBJ whole genome shotgun (WGS) entry which is preliminary data.</text>
</comment>
<evidence type="ECO:0000256" key="4">
    <source>
        <dbReference type="ARBA" id="ARBA00022559"/>
    </source>
</evidence>
<evidence type="ECO:0000256" key="10">
    <source>
        <dbReference type="PIRSR" id="PIRSR000239-1"/>
    </source>
</evidence>
<dbReference type="Pfam" id="PF00578">
    <property type="entry name" value="AhpC-TSA"/>
    <property type="match status" value="1"/>
</dbReference>
<dbReference type="InterPro" id="IPR019479">
    <property type="entry name" value="Peroxiredoxin_C"/>
</dbReference>
<evidence type="ECO:0000259" key="11">
    <source>
        <dbReference type="PROSITE" id="PS51352"/>
    </source>
</evidence>
<evidence type="ECO:0000313" key="12">
    <source>
        <dbReference type="EMBL" id="KYF47985.1"/>
    </source>
</evidence>
<evidence type="ECO:0000256" key="2">
    <source>
        <dbReference type="ARBA" id="ARBA00009796"/>
    </source>
</evidence>
<organism evidence="12 13">
    <name type="scientific">Sorangium cellulosum</name>
    <name type="common">Polyangium cellulosum</name>
    <dbReference type="NCBI Taxonomy" id="56"/>
    <lineage>
        <taxon>Bacteria</taxon>
        <taxon>Pseudomonadati</taxon>
        <taxon>Myxococcota</taxon>
        <taxon>Polyangia</taxon>
        <taxon>Polyangiales</taxon>
        <taxon>Polyangiaceae</taxon>
        <taxon>Sorangium</taxon>
    </lineage>
</organism>
<keyword evidence="3" id="KW-0963">Cytoplasm</keyword>
<evidence type="ECO:0000256" key="1">
    <source>
        <dbReference type="ARBA" id="ARBA00004496"/>
    </source>
</evidence>
<evidence type="ECO:0000256" key="6">
    <source>
        <dbReference type="ARBA" id="ARBA00023157"/>
    </source>
</evidence>
<keyword evidence="6" id="KW-1015">Disulfide bond</keyword>
<dbReference type="Pfam" id="PF10417">
    <property type="entry name" value="1-cysPrx_C"/>
    <property type="match status" value="1"/>
</dbReference>
<dbReference type="Gene3D" id="3.40.30.10">
    <property type="entry name" value="Glutaredoxin"/>
    <property type="match status" value="1"/>
</dbReference>
<dbReference type="GO" id="GO:0008379">
    <property type="term" value="F:thioredoxin peroxidase activity"/>
    <property type="evidence" value="ECO:0007669"/>
    <property type="project" value="TreeGrafter"/>
</dbReference>
<evidence type="ECO:0000256" key="7">
    <source>
        <dbReference type="ARBA" id="ARBA00023284"/>
    </source>
</evidence>
<dbReference type="InterPro" id="IPR050217">
    <property type="entry name" value="Peroxiredoxin"/>
</dbReference>
<dbReference type="InterPro" id="IPR013766">
    <property type="entry name" value="Thioredoxin_domain"/>
</dbReference>
<dbReference type="InterPro" id="IPR036249">
    <property type="entry name" value="Thioredoxin-like_sf"/>
</dbReference>
<dbReference type="GO" id="GO:0005829">
    <property type="term" value="C:cytosol"/>
    <property type="evidence" value="ECO:0007669"/>
    <property type="project" value="TreeGrafter"/>
</dbReference>
<evidence type="ECO:0000256" key="5">
    <source>
        <dbReference type="ARBA" id="ARBA00023002"/>
    </source>
</evidence>
<evidence type="ECO:0000256" key="3">
    <source>
        <dbReference type="ARBA" id="ARBA00022490"/>
    </source>
</evidence>
<feature type="domain" description="Thioredoxin" evidence="11">
    <location>
        <begin position="3"/>
        <end position="163"/>
    </location>
</feature>
<dbReference type="InterPro" id="IPR000866">
    <property type="entry name" value="AhpC/TSA"/>
</dbReference>
<evidence type="ECO:0000256" key="9">
    <source>
        <dbReference type="ARBA" id="ARBA00037420"/>
    </source>
</evidence>
<dbReference type="Proteomes" id="UP000075420">
    <property type="component" value="Unassembled WGS sequence"/>
</dbReference>
<dbReference type="CDD" id="cd03015">
    <property type="entry name" value="PRX_Typ2cys"/>
    <property type="match status" value="1"/>
</dbReference>
<keyword evidence="4" id="KW-0575">Peroxidase</keyword>
<dbReference type="PANTHER" id="PTHR10681:SF128">
    <property type="entry name" value="THIOREDOXIN-DEPENDENT PEROXIDE REDUCTASE, MITOCHONDRIAL"/>
    <property type="match status" value="1"/>
</dbReference>
<dbReference type="GO" id="GO:0045454">
    <property type="term" value="P:cell redox homeostasis"/>
    <property type="evidence" value="ECO:0007669"/>
    <property type="project" value="TreeGrafter"/>
</dbReference>
<dbReference type="InterPro" id="IPR024706">
    <property type="entry name" value="Peroxiredoxin_AhpC-typ"/>
</dbReference>
<dbReference type="AlphaFoldDB" id="A0A150P022"/>
<proteinExistence type="inferred from homology"/>
<dbReference type="GO" id="GO:0042744">
    <property type="term" value="P:hydrogen peroxide catabolic process"/>
    <property type="evidence" value="ECO:0007669"/>
    <property type="project" value="TreeGrafter"/>
</dbReference>
<protein>
    <recommendedName>
        <fullName evidence="8">Thioredoxin peroxidase</fullName>
    </recommendedName>
</protein>
<keyword evidence="7" id="KW-0676">Redox-active center</keyword>
<gene>
    <name evidence="12" type="ORF">BE08_45410</name>
</gene>
<comment type="subcellular location">
    <subcellularLocation>
        <location evidence="1">Cytoplasm</location>
    </subcellularLocation>
</comment>
<evidence type="ECO:0000256" key="8">
    <source>
        <dbReference type="ARBA" id="ARBA00032824"/>
    </source>
</evidence>
<feature type="active site" description="Cysteine sulfenic acid (-SOH) intermediate; for peroxidase activity" evidence="10">
    <location>
        <position position="51"/>
    </location>
</feature>
<keyword evidence="5" id="KW-0560">Oxidoreductase</keyword>
<dbReference type="EMBL" id="JELY01003559">
    <property type="protein sequence ID" value="KYF47985.1"/>
    <property type="molecule type" value="Genomic_DNA"/>
</dbReference>
<sequence>MTVLVGKKAPDFSCAAVLPDGSITAAFRFSKAIESRYGLLVFYPLDFTFVCPSELIALDHRVEALRERNVEVIGVSIDSEYTHHAWRETPVERGGIGPVRFTLAADVKHEICRAYGVENDDGVALRAAFLVDRDGVVRSAIVNDLPLGRNMDELIRLVDALQFHEQHGEVCPAGWRKGERGMTASTAGVAAYLSEHAEQL</sequence>
<comment type="function">
    <text evidence="9">Thiol-specific peroxidase that catalyzes the reduction of hydrogen peroxide and organic hydroperoxides to water and alcohols, respectively. Plays a role in cell protection against oxidative stress by detoxifying peroxides.</text>
</comment>
<dbReference type="GO" id="GO:0006979">
    <property type="term" value="P:response to oxidative stress"/>
    <property type="evidence" value="ECO:0007669"/>
    <property type="project" value="TreeGrafter"/>
</dbReference>
<dbReference type="FunFam" id="3.40.30.10:FF:000002">
    <property type="entry name" value="Alkyl hydroperoxide reductase C"/>
    <property type="match status" value="1"/>
</dbReference>